<dbReference type="HAMAP" id="MF_00127">
    <property type="entry name" value="His_tRNA_synth"/>
    <property type="match status" value="1"/>
</dbReference>
<dbReference type="GO" id="GO:0004821">
    <property type="term" value="F:histidine-tRNA ligase activity"/>
    <property type="evidence" value="ECO:0007669"/>
    <property type="project" value="UniProtKB-UniRule"/>
</dbReference>
<feature type="binding site" evidence="11">
    <location>
        <position position="130"/>
    </location>
    <ligand>
        <name>L-histidine</name>
        <dbReference type="ChEBI" id="CHEBI:57595"/>
    </ligand>
</feature>
<evidence type="ECO:0000259" key="12">
    <source>
        <dbReference type="PROSITE" id="PS50862"/>
    </source>
</evidence>
<dbReference type="PANTHER" id="PTHR11476">
    <property type="entry name" value="HISTIDYL-TRNA SYNTHETASE"/>
    <property type="match status" value="1"/>
</dbReference>
<dbReference type="CDD" id="cd00773">
    <property type="entry name" value="HisRS-like_core"/>
    <property type="match status" value="1"/>
</dbReference>
<dbReference type="GO" id="GO:0006427">
    <property type="term" value="P:histidyl-tRNA aminoacylation"/>
    <property type="evidence" value="ECO:0007669"/>
    <property type="project" value="UniProtKB-UniRule"/>
</dbReference>
<keyword evidence="6 10" id="KW-0067">ATP-binding</keyword>
<dbReference type="Gene3D" id="3.40.50.800">
    <property type="entry name" value="Anticodon-binding domain"/>
    <property type="match status" value="1"/>
</dbReference>
<dbReference type="GO" id="GO:0005524">
    <property type="term" value="F:ATP binding"/>
    <property type="evidence" value="ECO:0007669"/>
    <property type="project" value="UniProtKB-UniRule"/>
</dbReference>
<dbReference type="InterPro" id="IPR036621">
    <property type="entry name" value="Anticodon-bd_dom_sf"/>
</dbReference>
<dbReference type="InterPro" id="IPR015807">
    <property type="entry name" value="His-tRNA-ligase"/>
</dbReference>
<dbReference type="PROSITE" id="PS50862">
    <property type="entry name" value="AA_TRNA_LIGASE_II"/>
    <property type="match status" value="1"/>
</dbReference>
<evidence type="ECO:0000256" key="4">
    <source>
        <dbReference type="ARBA" id="ARBA00022598"/>
    </source>
</evidence>
<dbReference type="InterPro" id="IPR041715">
    <property type="entry name" value="HisRS-like_core"/>
</dbReference>
<evidence type="ECO:0000256" key="10">
    <source>
        <dbReference type="HAMAP-Rule" id="MF_00127"/>
    </source>
</evidence>
<dbReference type="SUPFAM" id="SSF55681">
    <property type="entry name" value="Class II aaRS and biotin synthetases"/>
    <property type="match status" value="1"/>
</dbReference>
<dbReference type="GO" id="GO:0005737">
    <property type="term" value="C:cytoplasm"/>
    <property type="evidence" value="ECO:0007669"/>
    <property type="project" value="UniProtKB-SubCell"/>
</dbReference>
<keyword evidence="7 10" id="KW-0648">Protein biosynthesis</keyword>
<keyword evidence="5 10" id="KW-0547">Nucleotide-binding</keyword>
<dbReference type="NCBIfam" id="TIGR00442">
    <property type="entry name" value="hisS"/>
    <property type="match status" value="1"/>
</dbReference>
<feature type="binding site" evidence="11">
    <location>
        <position position="134"/>
    </location>
    <ligand>
        <name>L-histidine</name>
        <dbReference type="ChEBI" id="CHEBI:57595"/>
    </ligand>
</feature>
<feature type="binding site" evidence="11">
    <location>
        <begin position="86"/>
        <end position="88"/>
    </location>
    <ligand>
        <name>L-histidine</name>
        <dbReference type="ChEBI" id="CHEBI:57595"/>
    </ligand>
</feature>
<comment type="catalytic activity">
    <reaction evidence="9 10">
        <text>tRNA(His) + L-histidine + ATP = L-histidyl-tRNA(His) + AMP + diphosphate + H(+)</text>
        <dbReference type="Rhea" id="RHEA:17313"/>
        <dbReference type="Rhea" id="RHEA-COMP:9665"/>
        <dbReference type="Rhea" id="RHEA-COMP:9689"/>
        <dbReference type="ChEBI" id="CHEBI:15378"/>
        <dbReference type="ChEBI" id="CHEBI:30616"/>
        <dbReference type="ChEBI" id="CHEBI:33019"/>
        <dbReference type="ChEBI" id="CHEBI:57595"/>
        <dbReference type="ChEBI" id="CHEBI:78442"/>
        <dbReference type="ChEBI" id="CHEBI:78527"/>
        <dbReference type="ChEBI" id="CHEBI:456215"/>
        <dbReference type="EC" id="6.1.1.21"/>
    </reaction>
</comment>
<evidence type="ECO:0000256" key="2">
    <source>
        <dbReference type="ARBA" id="ARBA00011738"/>
    </source>
</evidence>
<keyword evidence="8 10" id="KW-0030">Aminoacyl-tRNA synthetase</keyword>
<dbReference type="InterPro" id="IPR006195">
    <property type="entry name" value="aa-tRNA-synth_II"/>
</dbReference>
<evidence type="ECO:0000256" key="6">
    <source>
        <dbReference type="ARBA" id="ARBA00022840"/>
    </source>
</evidence>
<comment type="similarity">
    <text evidence="1 10">Belongs to the class-II aminoacyl-tRNA synthetase family.</text>
</comment>
<accession>A0A451BAE1</accession>
<comment type="subcellular location">
    <subcellularLocation>
        <location evidence="10">Cytoplasm</location>
    </subcellularLocation>
</comment>
<dbReference type="InterPro" id="IPR033656">
    <property type="entry name" value="HisRS_anticodon"/>
</dbReference>
<dbReference type="PANTHER" id="PTHR11476:SF7">
    <property type="entry name" value="HISTIDINE--TRNA LIGASE"/>
    <property type="match status" value="1"/>
</dbReference>
<dbReference type="AlphaFoldDB" id="A0A451BAE1"/>
<dbReference type="InterPro" id="IPR004516">
    <property type="entry name" value="HisRS/HisZ"/>
</dbReference>
<dbReference type="InterPro" id="IPR004154">
    <property type="entry name" value="Anticodon-bd"/>
</dbReference>
<evidence type="ECO:0000256" key="8">
    <source>
        <dbReference type="ARBA" id="ARBA00023146"/>
    </source>
</evidence>
<dbReference type="SUPFAM" id="SSF52954">
    <property type="entry name" value="Class II aaRS ABD-related"/>
    <property type="match status" value="1"/>
</dbReference>
<proteinExistence type="inferred from homology"/>
<feature type="binding site" evidence="11">
    <location>
        <begin position="291"/>
        <end position="292"/>
    </location>
    <ligand>
        <name>L-histidine</name>
        <dbReference type="ChEBI" id="CHEBI:57595"/>
    </ligand>
</feature>
<dbReference type="EMBL" id="CAADFQ010000018">
    <property type="protein sequence ID" value="VFK30809.1"/>
    <property type="molecule type" value="Genomic_DNA"/>
</dbReference>
<evidence type="ECO:0000313" key="13">
    <source>
        <dbReference type="EMBL" id="VFK30809.1"/>
    </source>
</evidence>
<evidence type="ECO:0000256" key="3">
    <source>
        <dbReference type="ARBA" id="ARBA00022490"/>
    </source>
</evidence>
<dbReference type="InterPro" id="IPR045864">
    <property type="entry name" value="aa-tRNA-synth_II/BPL/LPL"/>
</dbReference>
<evidence type="ECO:0000256" key="1">
    <source>
        <dbReference type="ARBA" id="ARBA00008226"/>
    </source>
</evidence>
<dbReference type="EC" id="6.1.1.21" evidence="10"/>
<dbReference type="Gene3D" id="3.30.930.10">
    <property type="entry name" value="Bira Bifunctional Protein, Domain 2"/>
    <property type="match status" value="1"/>
</dbReference>
<dbReference type="Pfam" id="PF13393">
    <property type="entry name" value="tRNA-synt_His"/>
    <property type="match status" value="1"/>
</dbReference>
<keyword evidence="3 10" id="KW-0963">Cytoplasm</keyword>
<feature type="binding site" evidence="11">
    <location>
        <position position="116"/>
    </location>
    <ligand>
        <name>L-histidine</name>
        <dbReference type="ChEBI" id="CHEBI:57595"/>
    </ligand>
</feature>
<evidence type="ECO:0000256" key="7">
    <source>
        <dbReference type="ARBA" id="ARBA00022917"/>
    </source>
</evidence>
<protein>
    <recommendedName>
        <fullName evidence="10">Histidine--tRNA ligase</fullName>
        <ecNumber evidence="10">6.1.1.21</ecNumber>
    </recommendedName>
    <alternativeName>
        <fullName evidence="10">Histidyl-tRNA synthetase</fullName>
        <shortName evidence="10">HisRS</shortName>
    </alternativeName>
</protein>
<reference evidence="14" key="1">
    <citation type="submission" date="2019-02" db="EMBL/GenBank/DDBJ databases">
        <authorList>
            <person name="Gruber-Vodicka R. H."/>
            <person name="Seah K. B. B."/>
        </authorList>
    </citation>
    <scope>NUCLEOTIDE SEQUENCE</scope>
    <source>
        <strain evidence="14">BECK_BZ198</strain>
        <strain evidence="13">BECK_BZ199</strain>
    </source>
</reference>
<sequence length="460" mass="52346">MLKVKPSPISGFPEWLPAQKLLEAGFVRKITRIFESFGYAPIETAAVERDGVLASKGEINKQIYSIFRPNVDTAAERETGLSLHFDLTVPLARYVAQNHHSLSFPFKRYQIQKVWRGERSQKGRFREFYQCDIDIIGDSNLDLYADAEVAGIIYLVFQELQFGDFVIHLSNRKLLRGIMEVFDISGEGETLEFLQILDKVERSASGIEAIKKLIAERIGKSEKLQSLLDFLLAPDSSNREKLSLLKEAEFESDVYRQGVHEINQVYNRLSDMGCADNRINIDVSIVRGLDYYTGTVFETFLTGHEKKLGSICSGGRFDDLASNFIDRKLPGVGVSIGLTRLLSYIFDKKIITQGKSTPSHVMIAMMDHKNIPRYIQWMQQLRKDGINVEIYIQNAKLAKQLKYADKKGIEYVIIFGEDEEEMELLKLKNMAMKQEQTFPLATAISAISDKIKEGITIERD</sequence>
<dbReference type="CDD" id="cd00859">
    <property type="entry name" value="HisRS_anticodon"/>
    <property type="match status" value="1"/>
</dbReference>
<feature type="domain" description="Aminoacyl-transfer RNA synthetases class-II family profile" evidence="12">
    <location>
        <begin position="30"/>
        <end position="358"/>
    </location>
</feature>
<dbReference type="PIRSF" id="PIRSF001549">
    <property type="entry name" value="His-tRNA_synth"/>
    <property type="match status" value="1"/>
</dbReference>
<name>A0A451BAE1_9GAMM</name>
<evidence type="ECO:0000256" key="11">
    <source>
        <dbReference type="PIRSR" id="PIRSR001549-1"/>
    </source>
</evidence>
<evidence type="ECO:0000256" key="9">
    <source>
        <dbReference type="ARBA" id="ARBA00047639"/>
    </source>
</evidence>
<gene>
    <name evidence="10" type="primary">hisS</name>
    <name evidence="14" type="ORF">BECKMB1821H_GA0114242_101823</name>
    <name evidence="13" type="ORF">BECKMB1821I_GA0114274_101823</name>
</gene>
<dbReference type="Pfam" id="PF03129">
    <property type="entry name" value="HGTP_anticodon"/>
    <property type="match status" value="1"/>
</dbReference>
<evidence type="ECO:0000256" key="5">
    <source>
        <dbReference type="ARBA" id="ARBA00022741"/>
    </source>
</evidence>
<keyword evidence="4 10" id="KW-0436">Ligase</keyword>
<evidence type="ECO:0000313" key="14">
    <source>
        <dbReference type="EMBL" id="VFK75243.1"/>
    </source>
</evidence>
<comment type="subunit">
    <text evidence="2 10">Homodimer.</text>
</comment>
<dbReference type="EMBL" id="CAADGH010000018">
    <property type="protein sequence ID" value="VFK75243.1"/>
    <property type="molecule type" value="Genomic_DNA"/>
</dbReference>
<organism evidence="14">
    <name type="scientific">Candidatus Kentrum sp. MB</name>
    <dbReference type="NCBI Taxonomy" id="2138164"/>
    <lineage>
        <taxon>Bacteria</taxon>
        <taxon>Pseudomonadati</taxon>
        <taxon>Pseudomonadota</taxon>
        <taxon>Gammaproteobacteria</taxon>
        <taxon>Candidatus Kentrum</taxon>
    </lineage>
</organism>
<feature type="binding site" evidence="11">
    <location>
        <position position="287"/>
    </location>
    <ligand>
        <name>L-histidine</name>
        <dbReference type="ChEBI" id="CHEBI:57595"/>
    </ligand>
</feature>